<evidence type="ECO:0000313" key="1">
    <source>
        <dbReference type="EMBL" id="KUM51092.1"/>
    </source>
</evidence>
<sequence length="96" mass="11003">MDYVFISSQAEARPSSIREEGEDPYVDFVISLPIHIGVLSWCAMVRDRPSTGYRGRIDRLYISSILPPAKSDYHNLSEAESLYLAPKFCKFCPNWK</sequence>
<reference evidence="1" key="1">
    <citation type="journal article" date="2015" name="Genome Biol. Evol.">
        <title>Organellar Genomes of White Spruce (Picea glauca): Assembly and Annotation.</title>
        <authorList>
            <person name="Jackman S.D."/>
            <person name="Warren R.L."/>
            <person name="Gibb E.A."/>
            <person name="Vandervalk B.P."/>
            <person name="Mohamadi H."/>
            <person name="Chu J."/>
            <person name="Raymond A."/>
            <person name="Pleasance S."/>
            <person name="Coope R."/>
            <person name="Wildung M.R."/>
            <person name="Ritland C.E."/>
            <person name="Bousquet J."/>
            <person name="Jones S.J."/>
            <person name="Bohlmann J."/>
            <person name="Birol I."/>
        </authorList>
    </citation>
    <scope>NUCLEOTIDE SEQUENCE [LARGE SCALE GENOMIC DNA]</scope>
    <source>
        <tissue evidence="1">Flushing bud</tissue>
    </source>
</reference>
<proteinExistence type="predicted"/>
<name>A0A101M565_PICGL</name>
<dbReference type="EMBL" id="LKAM01000001">
    <property type="protein sequence ID" value="KUM51092.1"/>
    <property type="molecule type" value="Genomic_DNA"/>
</dbReference>
<protein>
    <submittedName>
        <fullName evidence="1">Uncharacterized protein</fullName>
    </submittedName>
</protein>
<organism evidence="1">
    <name type="scientific">Picea glauca</name>
    <name type="common">White spruce</name>
    <name type="synonym">Pinus glauca</name>
    <dbReference type="NCBI Taxonomy" id="3330"/>
    <lineage>
        <taxon>Eukaryota</taxon>
        <taxon>Viridiplantae</taxon>
        <taxon>Streptophyta</taxon>
        <taxon>Embryophyta</taxon>
        <taxon>Tracheophyta</taxon>
        <taxon>Spermatophyta</taxon>
        <taxon>Pinopsida</taxon>
        <taxon>Pinidae</taxon>
        <taxon>Conifers I</taxon>
        <taxon>Pinales</taxon>
        <taxon>Pinaceae</taxon>
        <taxon>Picea</taxon>
    </lineage>
</organism>
<comment type="caution">
    <text evidence="1">The sequence shown here is derived from an EMBL/GenBank/DDBJ whole genome shotgun (WGS) entry which is preliminary data.</text>
</comment>
<accession>A0A101M565</accession>
<geneLocation type="mitochondrion" evidence="1"/>
<keyword evidence="1" id="KW-0496">Mitochondrion</keyword>
<dbReference type="AlphaFoldDB" id="A0A101M565"/>
<gene>
    <name evidence="1" type="ORF">ABT39_MTgene938</name>
</gene>